<dbReference type="EMBL" id="JAHZIK010000954">
    <property type="protein sequence ID" value="MBW7457760.1"/>
    <property type="molecule type" value="Genomic_DNA"/>
</dbReference>
<sequence length="151" mass="17198">MEQEHLSPLVKEMRETFERFARAEWRKQTSFGIKSSEIRVLLCIKVLAAENGHGVNISDISRKLDVTSPTVTQMVKHLIHEGYVERAADPRDKRISLLGLTDKGDAAAQKAYERFTTIFSGLIETLGEEQSKTLVSLLNQVYQYLHHLDID</sequence>
<keyword evidence="1" id="KW-0805">Transcription regulation</keyword>
<evidence type="ECO:0000313" key="6">
    <source>
        <dbReference type="Proteomes" id="UP001519887"/>
    </source>
</evidence>
<dbReference type="Proteomes" id="UP001519887">
    <property type="component" value="Unassembled WGS sequence"/>
</dbReference>
<name>A0ABS7CAM6_9BACL</name>
<feature type="domain" description="HTH marR-type" evidence="4">
    <location>
        <begin position="6"/>
        <end position="143"/>
    </location>
</feature>
<dbReference type="PANTHER" id="PTHR42756:SF1">
    <property type="entry name" value="TRANSCRIPTIONAL REPRESSOR OF EMRAB OPERON"/>
    <property type="match status" value="1"/>
</dbReference>
<dbReference type="GO" id="GO:0003677">
    <property type="term" value="F:DNA binding"/>
    <property type="evidence" value="ECO:0007669"/>
    <property type="project" value="UniProtKB-KW"/>
</dbReference>
<dbReference type="Pfam" id="PF01047">
    <property type="entry name" value="MarR"/>
    <property type="match status" value="1"/>
</dbReference>
<evidence type="ECO:0000256" key="3">
    <source>
        <dbReference type="ARBA" id="ARBA00023163"/>
    </source>
</evidence>
<keyword evidence="3" id="KW-0804">Transcription</keyword>
<dbReference type="InterPro" id="IPR022689">
    <property type="entry name" value="Iron_dep_repressor"/>
</dbReference>
<proteinExistence type="predicted"/>
<evidence type="ECO:0000259" key="4">
    <source>
        <dbReference type="PROSITE" id="PS50995"/>
    </source>
</evidence>
<organism evidence="5 6">
    <name type="scientific">Paenibacillus sepulcri</name>
    <dbReference type="NCBI Taxonomy" id="359917"/>
    <lineage>
        <taxon>Bacteria</taxon>
        <taxon>Bacillati</taxon>
        <taxon>Bacillota</taxon>
        <taxon>Bacilli</taxon>
        <taxon>Bacillales</taxon>
        <taxon>Paenibacillaceae</taxon>
        <taxon>Paenibacillus</taxon>
    </lineage>
</organism>
<dbReference type="RefSeq" id="WP_210044911.1">
    <property type="nucleotide sequence ID" value="NZ_JBHLVU010000024.1"/>
</dbReference>
<dbReference type="PROSITE" id="PS50995">
    <property type="entry name" value="HTH_MARR_2"/>
    <property type="match status" value="1"/>
</dbReference>
<dbReference type="PANTHER" id="PTHR42756">
    <property type="entry name" value="TRANSCRIPTIONAL REGULATOR, MARR"/>
    <property type="match status" value="1"/>
</dbReference>
<accession>A0ABS7CAM6</accession>
<evidence type="ECO:0000256" key="2">
    <source>
        <dbReference type="ARBA" id="ARBA00023125"/>
    </source>
</evidence>
<dbReference type="SMART" id="SM00347">
    <property type="entry name" value="HTH_MARR"/>
    <property type="match status" value="1"/>
</dbReference>
<dbReference type="InterPro" id="IPR036388">
    <property type="entry name" value="WH-like_DNA-bd_sf"/>
</dbReference>
<gene>
    <name evidence="5" type="ORF">K0U00_27335</name>
</gene>
<evidence type="ECO:0000256" key="1">
    <source>
        <dbReference type="ARBA" id="ARBA00023015"/>
    </source>
</evidence>
<reference evidence="5 6" key="1">
    <citation type="submission" date="2021-07" db="EMBL/GenBank/DDBJ databases">
        <title>Paenibacillus radiodurans sp. nov., isolated from the southeastern edge of Tengger Desert.</title>
        <authorList>
            <person name="Zhang G."/>
        </authorList>
    </citation>
    <scope>NUCLEOTIDE SEQUENCE [LARGE SCALE GENOMIC DNA]</scope>
    <source>
        <strain evidence="5 6">CCM 7311</strain>
    </source>
</reference>
<evidence type="ECO:0000313" key="5">
    <source>
        <dbReference type="EMBL" id="MBW7457760.1"/>
    </source>
</evidence>
<dbReference type="InterPro" id="IPR036390">
    <property type="entry name" value="WH_DNA-bd_sf"/>
</dbReference>
<dbReference type="Gene3D" id="1.10.10.10">
    <property type="entry name" value="Winged helix-like DNA-binding domain superfamily/Winged helix DNA-binding domain"/>
    <property type="match status" value="1"/>
</dbReference>
<protein>
    <submittedName>
        <fullName evidence="5">Winged helix DNA-binding protein</fullName>
    </submittedName>
</protein>
<keyword evidence="2 5" id="KW-0238">DNA-binding</keyword>
<dbReference type="SMART" id="SM00529">
    <property type="entry name" value="HTH_DTXR"/>
    <property type="match status" value="1"/>
</dbReference>
<keyword evidence="6" id="KW-1185">Reference proteome</keyword>
<comment type="caution">
    <text evidence="5">The sequence shown here is derived from an EMBL/GenBank/DDBJ whole genome shotgun (WGS) entry which is preliminary data.</text>
</comment>
<dbReference type="PRINTS" id="PR00598">
    <property type="entry name" value="HTHMARR"/>
</dbReference>
<dbReference type="InterPro" id="IPR000835">
    <property type="entry name" value="HTH_MarR-typ"/>
</dbReference>
<dbReference type="SUPFAM" id="SSF46785">
    <property type="entry name" value="Winged helix' DNA-binding domain"/>
    <property type="match status" value="1"/>
</dbReference>